<keyword evidence="11" id="KW-1185">Reference proteome</keyword>
<accession>A0ABT6RA51</accession>
<dbReference type="RefSeq" id="WP_282332889.1">
    <property type="nucleotide sequence ID" value="NZ_JASBRG010000001.1"/>
</dbReference>
<feature type="transmembrane region" description="Helical" evidence="7">
    <location>
        <begin position="152"/>
        <end position="168"/>
    </location>
</feature>
<dbReference type="InterPro" id="IPR010619">
    <property type="entry name" value="ThrE-like_N"/>
</dbReference>
<evidence type="ECO:0000256" key="3">
    <source>
        <dbReference type="ARBA" id="ARBA00022692"/>
    </source>
</evidence>
<name>A0ABT6RA51_9BACT</name>
<keyword evidence="4 7" id="KW-1133">Transmembrane helix</keyword>
<feature type="transmembrane region" description="Helical" evidence="7">
    <location>
        <begin position="209"/>
        <end position="227"/>
    </location>
</feature>
<gene>
    <name evidence="10" type="ORF">QJ048_03220</name>
</gene>
<feature type="transmembrane region" description="Helical" evidence="7">
    <location>
        <begin position="357"/>
        <end position="382"/>
    </location>
</feature>
<feature type="domain" description="Threonine/serine exporter-like N-terminal" evidence="8">
    <location>
        <begin position="21"/>
        <end position="262"/>
    </location>
</feature>
<feature type="domain" description="Threonine/Serine exporter ThrE" evidence="9">
    <location>
        <begin position="284"/>
        <end position="422"/>
    </location>
</feature>
<evidence type="ECO:0000256" key="4">
    <source>
        <dbReference type="ARBA" id="ARBA00022989"/>
    </source>
</evidence>
<evidence type="ECO:0000256" key="2">
    <source>
        <dbReference type="ARBA" id="ARBA00022475"/>
    </source>
</evidence>
<dbReference type="PANTHER" id="PTHR34390:SF2">
    <property type="entry name" value="SUCCINATE TRANSPORTER SUBUNIT YJJP-RELATED"/>
    <property type="match status" value="1"/>
</dbReference>
<comment type="subcellular location">
    <subcellularLocation>
        <location evidence="1">Cell membrane</location>
        <topology evidence="1">Multi-pass membrane protein</topology>
    </subcellularLocation>
</comment>
<feature type="transmembrane region" description="Helical" evidence="7">
    <location>
        <begin position="326"/>
        <end position="345"/>
    </location>
</feature>
<protein>
    <submittedName>
        <fullName evidence="10">Threonine/serine exporter family protein</fullName>
    </submittedName>
</protein>
<comment type="caution">
    <text evidence="10">The sequence shown here is derived from an EMBL/GenBank/DDBJ whole genome shotgun (WGS) entry which is preliminary data.</text>
</comment>
<dbReference type="Pfam" id="PF06738">
    <property type="entry name" value="ThrE"/>
    <property type="match status" value="1"/>
</dbReference>
<sequence>MPIHELIEKQKREQSLARKLDLLLRTGQMLLQSGADSNRIDRNLRRVVLFLGIDEDKFHLHITYTTLMLNINEGEKSITKFRKCFGHGVNMTTVSAVSRLTWHAMENQYSLDQFEKELDRIANIGHHYAEWLIILSVGLACGGFGLLFGSDWPAVFISTIAASAALFVRRRLHKRVSNVYVVIAASAFVATLISCIAATFHFSQTPERPVFASVLFLIPGVPLINSLDDMIDGFTIVGFTRGLVALLSIVALAFGMTAAFKLLNTPAYKAAFIAPNIWLSALGGAVAAAGFAILFNVPVRTLALCMAGGAIAAITKNLLMAAEVSLPLTTFCASAAAGIWTIYWVHKVHTPGYVISIPSVIPLVPGVLAYKAMMGLFAFTAFAQNTADTSKIEPFIQLFEPGIKAILSVLGISLGVAIPNIIDRVYSSKKKRRIEEAFREKLKSMNDQPD</sequence>
<dbReference type="InterPro" id="IPR024528">
    <property type="entry name" value="ThrE_2"/>
</dbReference>
<keyword evidence="3 7" id="KW-0812">Transmembrane</keyword>
<feature type="transmembrane region" description="Helical" evidence="7">
    <location>
        <begin position="239"/>
        <end position="260"/>
    </location>
</feature>
<evidence type="ECO:0000256" key="6">
    <source>
        <dbReference type="ARBA" id="ARBA00034125"/>
    </source>
</evidence>
<dbReference type="InterPro" id="IPR050539">
    <property type="entry name" value="ThrE_Dicarb/AminoAcid_Exp"/>
</dbReference>
<dbReference type="Pfam" id="PF12821">
    <property type="entry name" value="ThrE_2"/>
    <property type="match status" value="1"/>
</dbReference>
<proteinExistence type="inferred from homology"/>
<evidence type="ECO:0000256" key="7">
    <source>
        <dbReference type="SAM" id="Phobius"/>
    </source>
</evidence>
<dbReference type="EMBL" id="JASBRG010000001">
    <property type="protein sequence ID" value="MDI3318764.1"/>
    <property type="molecule type" value="Genomic_DNA"/>
</dbReference>
<dbReference type="PANTHER" id="PTHR34390">
    <property type="entry name" value="UPF0442 PROTEIN YJJB-RELATED"/>
    <property type="match status" value="1"/>
</dbReference>
<keyword evidence="5 7" id="KW-0472">Membrane</keyword>
<evidence type="ECO:0000259" key="8">
    <source>
        <dbReference type="Pfam" id="PF06738"/>
    </source>
</evidence>
<evidence type="ECO:0000259" key="9">
    <source>
        <dbReference type="Pfam" id="PF12821"/>
    </source>
</evidence>
<evidence type="ECO:0000256" key="5">
    <source>
        <dbReference type="ARBA" id="ARBA00023136"/>
    </source>
</evidence>
<organism evidence="10 11">
    <name type="scientific">Pinibacter soli</name>
    <dbReference type="NCBI Taxonomy" id="3044211"/>
    <lineage>
        <taxon>Bacteria</taxon>
        <taxon>Pseudomonadati</taxon>
        <taxon>Bacteroidota</taxon>
        <taxon>Chitinophagia</taxon>
        <taxon>Chitinophagales</taxon>
        <taxon>Chitinophagaceae</taxon>
        <taxon>Pinibacter</taxon>
    </lineage>
</organism>
<evidence type="ECO:0000256" key="1">
    <source>
        <dbReference type="ARBA" id="ARBA00004651"/>
    </source>
</evidence>
<feature type="transmembrane region" description="Helical" evidence="7">
    <location>
        <begin position="180"/>
        <end position="203"/>
    </location>
</feature>
<evidence type="ECO:0000313" key="10">
    <source>
        <dbReference type="EMBL" id="MDI3318764.1"/>
    </source>
</evidence>
<dbReference type="Proteomes" id="UP001226434">
    <property type="component" value="Unassembled WGS sequence"/>
</dbReference>
<reference evidence="10 11" key="1">
    <citation type="submission" date="2023-05" db="EMBL/GenBank/DDBJ databases">
        <title>Genome sequence of Pinibacter sp. MAH-24.</title>
        <authorList>
            <person name="Huq M.A."/>
        </authorList>
    </citation>
    <scope>NUCLEOTIDE SEQUENCE [LARGE SCALE GENOMIC DNA]</scope>
    <source>
        <strain evidence="10 11">MAH-24</strain>
    </source>
</reference>
<evidence type="ECO:0000313" key="11">
    <source>
        <dbReference type="Proteomes" id="UP001226434"/>
    </source>
</evidence>
<feature type="transmembrane region" description="Helical" evidence="7">
    <location>
        <begin position="128"/>
        <end position="146"/>
    </location>
</feature>
<comment type="similarity">
    <text evidence="6">Belongs to the ThrE exporter (TC 2.A.79) family.</text>
</comment>
<feature type="transmembrane region" description="Helical" evidence="7">
    <location>
        <begin position="272"/>
        <end position="295"/>
    </location>
</feature>
<keyword evidence="2" id="KW-1003">Cell membrane</keyword>